<keyword evidence="2" id="KW-1185">Reference proteome</keyword>
<name>A0A9P9FKQ1_9HYPO</name>
<reference evidence="1" key="1">
    <citation type="journal article" date="2021" name="Nat. Commun.">
        <title>Genetic determinants of endophytism in the Arabidopsis root mycobiome.</title>
        <authorList>
            <person name="Mesny F."/>
            <person name="Miyauchi S."/>
            <person name="Thiergart T."/>
            <person name="Pickel B."/>
            <person name="Atanasova L."/>
            <person name="Karlsson M."/>
            <person name="Huettel B."/>
            <person name="Barry K.W."/>
            <person name="Haridas S."/>
            <person name="Chen C."/>
            <person name="Bauer D."/>
            <person name="Andreopoulos W."/>
            <person name="Pangilinan J."/>
            <person name="LaButti K."/>
            <person name="Riley R."/>
            <person name="Lipzen A."/>
            <person name="Clum A."/>
            <person name="Drula E."/>
            <person name="Henrissat B."/>
            <person name="Kohler A."/>
            <person name="Grigoriev I.V."/>
            <person name="Martin F.M."/>
            <person name="Hacquard S."/>
        </authorList>
    </citation>
    <scope>NUCLEOTIDE SEQUENCE</scope>
    <source>
        <strain evidence="1">MPI-CAGE-AT-0147</strain>
    </source>
</reference>
<dbReference type="Proteomes" id="UP000738349">
    <property type="component" value="Unassembled WGS sequence"/>
</dbReference>
<organism evidence="1 2">
    <name type="scientific">Dactylonectria macrodidyma</name>
    <dbReference type="NCBI Taxonomy" id="307937"/>
    <lineage>
        <taxon>Eukaryota</taxon>
        <taxon>Fungi</taxon>
        <taxon>Dikarya</taxon>
        <taxon>Ascomycota</taxon>
        <taxon>Pezizomycotina</taxon>
        <taxon>Sordariomycetes</taxon>
        <taxon>Hypocreomycetidae</taxon>
        <taxon>Hypocreales</taxon>
        <taxon>Nectriaceae</taxon>
        <taxon>Dactylonectria</taxon>
    </lineage>
</organism>
<gene>
    <name evidence="1" type="ORF">EDB81DRAFT_753954</name>
</gene>
<dbReference type="AlphaFoldDB" id="A0A9P9FKQ1"/>
<accession>A0A9P9FKQ1</accession>
<protein>
    <submittedName>
        <fullName evidence="1">Uncharacterized protein</fullName>
    </submittedName>
</protein>
<evidence type="ECO:0000313" key="1">
    <source>
        <dbReference type="EMBL" id="KAH7165175.1"/>
    </source>
</evidence>
<sequence>MSSAAVMWAAQLVSSSAVSCDETVTAYFNSDNRSLKDSFAVEPVQNFLEKRKIKDDVVEGEMMTNGETMAKKPKIHSEVVSIPDDIVRPDELFDNADERLVVPKI</sequence>
<evidence type="ECO:0000313" key="2">
    <source>
        <dbReference type="Proteomes" id="UP000738349"/>
    </source>
</evidence>
<comment type="caution">
    <text evidence="1">The sequence shown here is derived from an EMBL/GenBank/DDBJ whole genome shotgun (WGS) entry which is preliminary data.</text>
</comment>
<dbReference type="EMBL" id="JAGMUV010000003">
    <property type="protein sequence ID" value="KAH7165175.1"/>
    <property type="molecule type" value="Genomic_DNA"/>
</dbReference>
<proteinExistence type="predicted"/>